<proteinExistence type="predicted"/>
<name>A0A8B6D4Q4_MYTGA</name>
<dbReference type="OrthoDB" id="10396682at2759"/>
<comment type="caution">
    <text evidence="2">The sequence shown here is derived from an EMBL/GenBank/DDBJ whole genome shotgun (WGS) entry which is preliminary data.</text>
</comment>
<evidence type="ECO:0000313" key="3">
    <source>
        <dbReference type="Proteomes" id="UP000596742"/>
    </source>
</evidence>
<dbReference type="EMBL" id="UYJE01002792">
    <property type="protein sequence ID" value="VDI13705.1"/>
    <property type="molecule type" value="Genomic_DNA"/>
</dbReference>
<reference evidence="2" key="1">
    <citation type="submission" date="2018-11" db="EMBL/GenBank/DDBJ databases">
        <authorList>
            <person name="Alioto T."/>
            <person name="Alioto T."/>
        </authorList>
    </citation>
    <scope>NUCLEOTIDE SEQUENCE</scope>
</reference>
<dbReference type="Proteomes" id="UP000596742">
    <property type="component" value="Unassembled WGS sequence"/>
</dbReference>
<organism evidence="2 3">
    <name type="scientific">Mytilus galloprovincialis</name>
    <name type="common">Mediterranean mussel</name>
    <dbReference type="NCBI Taxonomy" id="29158"/>
    <lineage>
        <taxon>Eukaryota</taxon>
        <taxon>Metazoa</taxon>
        <taxon>Spiralia</taxon>
        <taxon>Lophotrochozoa</taxon>
        <taxon>Mollusca</taxon>
        <taxon>Bivalvia</taxon>
        <taxon>Autobranchia</taxon>
        <taxon>Pteriomorphia</taxon>
        <taxon>Mytilida</taxon>
        <taxon>Mytiloidea</taxon>
        <taxon>Mytilidae</taxon>
        <taxon>Mytilinae</taxon>
        <taxon>Mytilus</taxon>
    </lineage>
</organism>
<feature type="compositionally biased region" description="Pro residues" evidence="1">
    <location>
        <begin position="118"/>
        <end position="130"/>
    </location>
</feature>
<keyword evidence="3" id="KW-1185">Reference proteome</keyword>
<evidence type="ECO:0000256" key="1">
    <source>
        <dbReference type="SAM" id="MobiDB-lite"/>
    </source>
</evidence>
<feature type="compositionally biased region" description="Pro residues" evidence="1">
    <location>
        <begin position="137"/>
        <end position="147"/>
    </location>
</feature>
<feature type="compositionally biased region" description="Polar residues" evidence="1">
    <location>
        <begin position="174"/>
        <end position="194"/>
    </location>
</feature>
<accession>A0A8B6D4Q4</accession>
<gene>
    <name evidence="2" type="ORF">MGAL_10B041515</name>
</gene>
<protein>
    <submittedName>
        <fullName evidence="2">Uncharacterized protein</fullName>
    </submittedName>
</protein>
<sequence length="285" mass="31763">MYGHLPLVSTSGDILPLRTRREMKGVIEPDTAKYYNSFAETSGESTTDTNFNIEPDLNSNKEELLSENDVNDLTKRLEDECAQSIVHLWSKRQQVPVDDASLPESLSDSRHRQQPQIYFPPPPPLPPPDMPSTSKVPPTPPPPPPAPVSTKAKAPLPPAIKKTKAPPIPPLMLNGNSSPTSPLLPSDENSNVLQSKLKPVVQNGFKNGSAPKVQFQEKQIAQNGHANIVDEINNNEEFVKKRLRKTNVDWTTGTLRKKATHETQQFDFRSMLKKTGRLEKELETK</sequence>
<feature type="region of interest" description="Disordered" evidence="1">
    <location>
        <begin position="96"/>
        <end position="198"/>
    </location>
</feature>
<evidence type="ECO:0000313" key="2">
    <source>
        <dbReference type="EMBL" id="VDI13705.1"/>
    </source>
</evidence>
<dbReference type="AlphaFoldDB" id="A0A8B6D4Q4"/>